<dbReference type="Pfam" id="PF02814">
    <property type="entry name" value="UreE_N"/>
    <property type="match status" value="1"/>
</dbReference>
<proteinExistence type="predicted"/>
<feature type="domain" description="UreE urease accessory N-terminal" evidence="1">
    <location>
        <begin position="16"/>
        <end position="78"/>
    </location>
</feature>
<dbReference type="SMART" id="SM00988">
    <property type="entry name" value="UreE_N"/>
    <property type="match status" value="1"/>
</dbReference>
<evidence type="ECO:0000313" key="2">
    <source>
        <dbReference type="EMBL" id="CAA0085985.1"/>
    </source>
</evidence>
<gene>
    <name evidence="2" type="primary">ureE_1</name>
    <name evidence="2" type="ORF">STARVERO_00122</name>
</gene>
<dbReference type="InterPro" id="IPR004029">
    <property type="entry name" value="UreE_N"/>
</dbReference>
<dbReference type="SUPFAM" id="SSF69287">
    <property type="entry name" value="Urease metallochaperone UreE, N-terminal domain"/>
    <property type="match status" value="1"/>
</dbReference>
<dbReference type="RefSeq" id="WP_159597551.1">
    <property type="nucleotide sequence ID" value="NZ_CACSAS010000001.1"/>
</dbReference>
<reference evidence="2 3" key="1">
    <citation type="submission" date="2019-12" db="EMBL/GenBank/DDBJ databases">
        <authorList>
            <person name="Reyes-Prieto M."/>
        </authorList>
    </citation>
    <scope>NUCLEOTIDE SEQUENCE [LARGE SCALE GENOMIC DNA]</scope>
    <source>
        <strain evidence="2">HF14-78462</strain>
    </source>
</reference>
<evidence type="ECO:0000259" key="1">
    <source>
        <dbReference type="SMART" id="SM00988"/>
    </source>
</evidence>
<dbReference type="InterPro" id="IPR036118">
    <property type="entry name" value="UreE_N_sf"/>
</dbReference>
<organism evidence="2 3">
    <name type="scientific">Starkeya nomas</name>
    <dbReference type="NCBI Taxonomy" id="2666134"/>
    <lineage>
        <taxon>Bacteria</taxon>
        <taxon>Pseudomonadati</taxon>
        <taxon>Pseudomonadota</taxon>
        <taxon>Alphaproteobacteria</taxon>
        <taxon>Hyphomicrobiales</taxon>
        <taxon>Xanthobacteraceae</taxon>
        <taxon>Starkeya</taxon>
    </lineage>
</organism>
<protein>
    <submittedName>
        <fullName evidence="2">Urease accessory protein UreE</fullName>
    </submittedName>
</protein>
<dbReference type="EMBL" id="CACSAS010000001">
    <property type="protein sequence ID" value="CAA0085985.1"/>
    <property type="molecule type" value="Genomic_DNA"/>
</dbReference>
<sequence>MLMIERVLGSRLEPAFHERIHRLEHSGGVDVVTVSTVDMPRRRLRLVSARGEDLAIALPRDQKLFDGAVLLLDEDRAIVVRAEVERWLSFQPRSIAEGVELGYHAGNLHWRVRFAGERLLVALEGPIEGYYARIDALPGVASIPRMVVTGEMAA</sequence>
<dbReference type="AlphaFoldDB" id="A0A5S9NA21"/>
<dbReference type="Proteomes" id="UP000433050">
    <property type="component" value="Unassembled WGS sequence"/>
</dbReference>
<evidence type="ECO:0000313" key="3">
    <source>
        <dbReference type="Proteomes" id="UP000433050"/>
    </source>
</evidence>
<keyword evidence="3" id="KW-1185">Reference proteome</keyword>
<accession>A0A5S9NA21</accession>
<name>A0A5S9NA21_9HYPH</name>
<dbReference type="Gene3D" id="2.60.260.20">
    <property type="entry name" value="Urease metallochaperone UreE, N-terminal domain"/>
    <property type="match status" value="1"/>
</dbReference>
<dbReference type="NCBIfam" id="NF009752">
    <property type="entry name" value="PRK13261.1-2"/>
    <property type="match status" value="1"/>
</dbReference>